<evidence type="ECO:0000256" key="2">
    <source>
        <dbReference type="SAM" id="MobiDB-lite"/>
    </source>
</evidence>
<evidence type="ECO:0000313" key="4">
    <source>
        <dbReference type="EMBL" id="KAK3887188.1"/>
    </source>
</evidence>
<dbReference type="EMBL" id="JAWQEG010000645">
    <property type="protein sequence ID" value="KAK3887188.1"/>
    <property type="molecule type" value="Genomic_DNA"/>
</dbReference>
<keyword evidence="1" id="KW-0175">Coiled coil</keyword>
<dbReference type="Pfam" id="PF24237">
    <property type="entry name" value="INO80E"/>
    <property type="match status" value="1"/>
</dbReference>
<gene>
    <name evidence="4" type="ORF">Pcinc_008670</name>
</gene>
<organism evidence="4 5">
    <name type="scientific">Petrolisthes cinctipes</name>
    <name type="common">Flat porcelain crab</name>
    <dbReference type="NCBI Taxonomy" id="88211"/>
    <lineage>
        <taxon>Eukaryota</taxon>
        <taxon>Metazoa</taxon>
        <taxon>Ecdysozoa</taxon>
        <taxon>Arthropoda</taxon>
        <taxon>Crustacea</taxon>
        <taxon>Multicrustacea</taxon>
        <taxon>Malacostraca</taxon>
        <taxon>Eumalacostraca</taxon>
        <taxon>Eucarida</taxon>
        <taxon>Decapoda</taxon>
        <taxon>Pleocyemata</taxon>
        <taxon>Anomura</taxon>
        <taxon>Galatheoidea</taxon>
        <taxon>Porcellanidae</taxon>
        <taxon>Petrolisthes</taxon>
    </lineage>
</organism>
<sequence length="315" mass="34077">MSQSIFCIFRPQRDCRLFVVFSSTDCETFLFSTWRPTIEGSMMPVQTEGSEDYKAKYKTLKRKLKLLIYENECFQEELRKAQRALLRVRRDKSFLLDRLLQYQRGPDSSSDSEQTEDSDTEVETKSCRKRLSMEGAGGGGSSNSPGPLGKPPPAKKKKSSSSGGSGGGGGSTKSSSKHSSKQVQISNVQQASSSNTQATAVTVAGAATVRKLTAAQLASAGIVTGQSRRIGHIGAGGVVVASGGTVGVTDGQLTREEVERRLAARQPMNDYTTTTVSLTLPNQLFSDIMEGDFKEEEIDTSPSNIDDDITVDNYD</sequence>
<evidence type="ECO:0000259" key="3">
    <source>
        <dbReference type="Pfam" id="PF24237"/>
    </source>
</evidence>
<feature type="compositionally biased region" description="Polar residues" evidence="2">
    <location>
        <begin position="182"/>
        <end position="196"/>
    </location>
</feature>
<feature type="region of interest" description="Disordered" evidence="2">
    <location>
        <begin position="295"/>
        <end position="315"/>
    </location>
</feature>
<comment type="caution">
    <text evidence="4">The sequence shown here is derived from an EMBL/GenBank/DDBJ whole genome shotgun (WGS) entry which is preliminary data.</text>
</comment>
<dbReference type="PANTHER" id="PTHR21812">
    <property type="entry name" value="INO80 COMPLEX SUBUNIT E"/>
    <property type="match status" value="1"/>
</dbReference>
<evidence type="ECO:0000313" key="5">
    <source>
        <dbReference type="Proteomes" id="UP001286313"/>
    </source>
</evidence>
<dbReference type="GO" id="GO:0006338">
    <property type="term" value="P:chromatin remodeling"/>
    <property type="evidence" value="ECO:0007669"/>
    <property type="project" value="InterPro"/>
</dbReference>
<dbReference type="AlphaFoldDB" id="A0AAE1G626"/>
<name>A0AAE1G626_PETCI</name>
<reference evidence="4" key="1">
    <citation type="submission" date="2023-10" db="EMBL/GenBank/DDBJ databases">
        <title>Genome assemblies of two species of porcelain crab, Petrolisthes cinctipes and Petrolisthes manimaculis (Anomura: Porcellanidae).</title>
        <authorList>
            <person name="Angst P."/>
        </authorList>
    </citation>
    <scope>NUCLEOTIDE SEQUENCE</scope>
    <source>
        <strain evidence="4">PB745_01</strain>
        <tissue evidence="4">Gill</tissue>
    </source>
</reference>
<dbReference type="PANTHER" id="PTHR21812:SF1">
    <property type="entry name" value="INO80 COMPLEX SUBUNIT E"/>
    <property type="match status" value="1"/>
</dbReference>
<dbReference type="InterPro" id="IPR026678">
    <property type="entry name" value="INO80E"/>
</dbReference>
<keyword evidence="5" id="KW-1185">Reference proteome</keyword>
<proteinExistence type="predicted"/>
<evidence type="ECO:0000256" key="1">
    <source>
        <dbReference type="SAM" id="Coils"/>
    </source>
</evidence>
<dbReference type="Proteomes" id="UP001286313">
    <property type="component" value="Unassembled WGS sequence"/>
</dbReference>
<dbReference type="GO" id="GO:0031011">
    <property type="term" value="C:Ino80 complex"/>
    <property type="evidence" value="ECO:0007669"/>
    <property type="project" value="InterPro"/>
</dbReference>
<dbReference type="InterPro" id="IPR056515">
    <property type="entry name" value="INO80E_N"/>
</dbReference>
<accession>A0AAE1G626</accession>
<feature type="region of interest" description="Disordered" evidence="2">
    <location>
        <begin position="104"/>
        <end position="196"/>
    </location>
</feature>
<feature type="coiled-coil region" evidence="1">
    <location>
        <begin position="57"/>
        <end position="91"/>
    </location>
</feature>
<feature type="domain" description="INO80 complex subunit E N-terminal" evidence="3">
    <location>
        <begin position="52"/>
        <end position="99"/>
    </location>
</feature>
<protein>
    <recommendedName>
        <fullName evidence="3">INO80 complex subunit E N-terminal domain-containing protein</fullName>
    </recommendedName>
</protein>